<proteinExistence type="predicted"/>
<sequence>MKEQTVKVSGVHYQKIKALSDQTGTSLKETVNTLFAEGLDVA</sequence>
<organism evidence="1">
    <name type="scientific">marine sediment metagenome</name>
    <dbReference type="NCBI Taxonomy" id="412755"/>
    <lineage>
        <taxon>unclassified sequences</taxon>
        <taxon>metagenomes</taxon>
        <taxon>ecological metagenomes</taxon>
    </lineage>
</organism>
<protein>
    <submittedName>
        <fullName evidence="1">Uncharacterized protein</fullName>
    </submittedName>
</protein>
<name>X1SQ54_9ZZZZ</name>
<evidence type="ECO:0000313" key="1">
    <source>
        <dbReference type="EMBL" id="GAI81281.1"/>
    </source>
</evidence>
<reference evidence="1" key="1">
    <citation type="journal article" date="2014" name="Front. Microbiol.">
        <title>High frequency of phylogenetically diverse reductive dehalogenase-homologous genes in deep subseafloor sedimentary metagenomes.</title>
        <authorList>
            <person name="Kawai M."/>
            <person name="Futagami T."/>
            <person name="Toyoda A."/>
            <person name="Takaki Y."/>
            <person name="Nishi S."/>
            <person name="Hori S."/>
            <person name="Arai W."/>
            <person name="Tsubouchi T."/>
            <person name="Morono Y."/>
            <person name="Uchiyama I."/>
            <person name="Ito T."/>
            <person name="Fujiyama A."/>
            <person name="Inagaki F."/>
            <person name="Takami H."/>
        </authorList>
    </citation>
    <scope>NUCLEOTIDE SEQUENCE</scope>
    <source>
        <strain evidence="1">Expedition CK06-06</strain>
    </source>
</reference>
<feature type="non-terminal residue" evidence="1">
    <location>
        <position position="42"/>
    </location>
</feature>
<comment type="caution">
    <text evidence="1">The sequence shown here is derived from an EMBL/GenBank/DDBJ whole genome shotgun (WGS) entry which is preliminary data.</text>
</comment>
<accession>X1SQ54</accession>
<gene>
    <name evidence="1" type="ORF">S12H4_14327</name>
</gene>
<dbReference type="EMBL" id="BARW01006829">
    <property type="protein sequence ID" value="GAI81281.1"/>
    <property type="molecule type" value="Genomic_DNA"/>
</dbReference>
<dbReference type="AlphaFoldDB" id="X1SQ54"/>